<protein>
    <submittedName>
        <fullName evidence="1">Uncharacterized protein</fullName>
    </submittedName>
</protein>
<comment type="caution">
    <text evidence="1">The sequence shown here is derived from an EMBL/GenBank/DDBJ whole genome shotgun (WGS) entry which is preliminary data.</text>
</comment>
<dbReference type="AlphaFoldDB" id="A0A5J4TWY2"/>
<evidence type="ECO:0000313" key="2">
    <source>
        <dbReference type="Proteomes" id="UP000324800"/>
    </source>
</evidence>
<dbReference type="Proteomes" id="UP000324800">
    <property type="component" value="Unassembled WGS sequence"/>
</dbReference>
<reference evidence="1 2" key="1">
    <citation type="submission" date="2019-03" db="EMBL/GenBank/DDBJ databases">
        <title>Single cell metagenomics reveals metabolic interactions within the superorganism composed of flagellate Streblomastix strix and complex community of Bacteroidetes bacteria on its surface.</title>
        <authorList>
            <person name="Treitli S.C."/>
            <person name="Kolisko M."/>
            <person name="Husnik F."/>
            <person name="Keeling P."/>
            <person name="Hampl V."/>
        </authorList>
    </citation>
    <scope>NUCLEOTIDE SEQUENCE [LARGE SCALE GENOMIC DNA]</scope>
    <source>
        <strain evidence="1">ST1C</strain>
    </source>
</reference>
<name>A0A5J4TWY2_9EUKA</name>
<gene>
    <name evidence="1" type="ORF">EZS28_042342</name>
</gene>
<feature type="non-terminal residue" evidence="1">
    <location>
        <position position="292"/>
    </location>
</feature>
<dbReference type="EMBL" id="SNRW01024615">
    <property type="protein sequence ID" value="KAA6362131.1"/>
    <property type="molecule type" value="Genomic_DNA"/>
</dbReference>
<sequence length="292" mass="33496">MELQNPKGSGYTFTSLILNNPNQSLILIGICKMIKDQIEKTHIFETILADHIRIHQQIINQAEKGEIQLFGGEDNGNERQQIRDIILLQSNIIPFLKEGTIGNDEQGQQQQRLDEQERGIIDDYGEKIVVDQFQSSSYSENWIIHIDSLLFQLRELFNRHIELQRAVPTDQGHNEKNTDEDINDENGIQQLDEGKIVLLDDRNVDILKRSFKQYNIINQHNNEQQRSISPDQPKLNTGNNGSALIELLWDAIVEGALLPGERAFALNGFISLFDRNNDTDKINGQEDNIWNT</sequence>
<accession>A0A5J4TWY2</accession>
<proteinExistence type="predicted"/>
<evidence type="ECO:0000313" key="1">
    <source>
        <dbReference type="EMBL" id="KAA6362131.1"/>
    </source>
</evidence>
<organism evidence="1 2">
    <name type="scientific">Streblomastix strix</name>
    <dbReference type="NCBI Taxonomy" id="222440"/>
    <lineage>
        <taxon>Eukaryota</taxon>
        <taxon>Metamonada</taxon>
        <taxon>Preaxostyla</taxon>
        <taxon>Oxymonadida</taxon>
        <taxon>Streblomastigidae</taxon>
        <taxon>Streblomastix</taxon>
    </lineage>
</organism>